<dbReference type="EMBL" id="GBRH01267183">
    <property type="protein sequence ID" value="JAD30712.1"/>
    <property type="molecule type" value="Transcribed_RNA"/>
</dbReference>
<protein>
    <submittedName>
        <fullName evidence="1">Uncharacterized protein</fullName>
    </submittedName>
</protein>
<reference evidence="1" key="2">
    <citation type="journal article" date="2015" name="Data Brief">
        <title>Shoot transcriptome of the giant reed, Arundo donax.</title>
        <authorList>
            <person name="Barrero R.A."/>
            <person name="Guerrero F.D."/>
            <person name="Moolhuijzen P."/>
            <person name="Goolsby J.A."/>
            <person name="Tidwell J."/>
            <person name="Bellgard S.E."/>
            <person name="Bellgard M.I."/>
        </authorList>
    </citation>
    <scope>NUCLEOTIDE SEQUENCE</scope>
    <source>
        <tissue evidence="1">Shoot tissue taken approximately 20 cm above the soil surface</tissue>
    </source>
</reference>
<dbReference type="AlphaFoldDB" id="A0A0A8Z774"/>
<sequence>MLLRKVGKIVTLVELRVVKTKYWVG</sequence>
<name>A0A0A8Z774_ARUDO</name>
<accession>A0A0A8Z774</accession>
<organism evidence="1">
    <name type="scientific">Arundo donax</name>
    <name type="common">Giant reed</name>
    <name type="synonym">Donax arundinaceus</name>
    <dbReference type="NCBI Taxonomy" id="35708"/>
    <lineage>
        <taxon>Eukaryota</taxon>
        <taxon>Viridiplantae</taxon>
        <taxon>Streptophyta</taxon>
        <taxon>Embryophyta</taxon>
        <taxon>Tracheophyta</taxon>
        <taxon>Spermatophyta</taxon>
        <taxon>Magnoliopsida</taxon>
        <taxon>Liliopsida</taxon>
        <taxon>Poales</taxon>
        <taxon>Poaceae</taxon>
        <taxon>PACMAD clade</taxon>
        <taxon>Arundinoideae</taxon>
        <taxon>Arundineae</taxon>
        <taxon>Arundo</taxon>
    </lineage>
</organism>
<proteinExistence type="predicted"/>
<reference evidence="1" key="1">
    <citation type="submission" date="2014-09" db="EMBL/GenBank/DDBJ databases">
        <authorList>
            <person name="Magalhaes I.L.F."/>
            <person name="Oliveira U."/>
            <person name="Santos F.R."/>
            <person name="Vidigal T.H.D.A."/>
            <person name="Brescovit A.D."/>
            <person name="Santos A.J."/>
        </authorList>
    </citation>
    <scope>NUCLEOTIDE SEQUENCE</scope>
    <source>
        <tissue evidence="1">Shoot tissue taken approximately 20 cm above the soil surface</tissue>
    </source>
</reference>
<evidence type="ECO:0000313" key="1">
    <source>
        <dbReference type="EMBL" id="JAD30712.1"/>
    </source>
</evidence>